<evidence type="ECO:0000313" key="3">
    <source>
        <dbReference type="Proteomes" id="UP000094526"/>
    </source>
</evidence>
<comment type="subcellular location">
    <subcellularLocation>
        <location evidence="1">Mitochondrion</location>
    </subcellularLocation>
</comment>
<reference evidence="3" key="1">
    <citation type="submission" date="2015-07" db="EMBL/GenBank/DDBJ databases">
        <authorList>
            <person name="Teixeira M.M."/>
            <person name="Souza R.C."/>
            <person name="Almeida L.G."/>
            <person name="Vicente V.A."/>
            <person name="de Hoog S."/>
            <person name="Bocca A.L."/>
            <person name="de Almeida S.R."/>
            <person name="Vasconcelos A.T."/>
            <person name="Felipe M.S."/>
        </authorList>
    </citation>
    <scope>NUCLEOTIDE SEQUENCE [LARGE SCALE GENOMIC DNA]</scope>
    <source>
        <strain evidence="3">KSF</strain>
    </source>
</reference>
<dbReference type="InterPro" id="IPR019004">
    <property type="entry name" value="YqeY/Aim41"/>
</dbReference>
<keyword evidence="3" id="KW-1185">Reference proteome</keyword>
<comment type="caution">
    <text evidence="2">The sequence shown here is derived from an EMBL/GenBank/DDBJ whole genome shotgun (WGS) entry which is preliminary data.</text>
</comment>
<dbReference type="PANTHER" id="PTHR28055">
    <property type="entry name" value="ALTERED INHERITANCE OF MITOCHONDRIA PROTEIN 41, MITOCHONDRIAL"/>
    <property type="match status" value="1"/>
</dbReference>
<keyword evidence="1" id="KW-0496">Mitochondrion</keyword>
<sequence>MRAKDTARLTVLRGTISEINQAASSSAPVKTDMQVLALLRKRKAASENAKKEAEAANRADLAEKQDKEIEVIEQLVGSVKMVEAQALRDSVRGKIEALRDSSHGGELKQGAVMKELLKPGGELDGKVYEGKVLAEVVREELATNHKPS</sequence>
<dbReference type="VEuPathDB" id="FungiDB:CLCR_09195"/>
<dbReference type="STRING" id="86049.A0A1C1CR37"/>
<protein>
    <recommendedName>
        <fullName evidence="1">Altered inheritance of mitochondria protein 41</fullName>
    </recommendedName>
</protein>
<dbReference type="InterPro" id="IPR042184">
    <property type="entry name" value="YqeY/Aim41_N"/>
</dbReference>
<dbReference type="Gene3D" id="1.10.1510.10">
    <property type="entry name" value="Uncharacterised protein YqeY/AIM41 PF09424, N-terminal domain"/>
    <property type="match status" value="1"/>
</dbReference>
<dbReference type="PANTHER" id="PTHR28055:SF1">
    <property type="entry name" value="ALTERED INHERITANCE OF MITOCHONDRIA PROTEIN 41, MITOCHONDRIAL"/>
    <property type="match status" value="1"/>
</dbReference>
<name>A0A1C1CR37_9EURO</name>
<gene>
    <name evidence="1" type="primary">AIM41</name>
    <name evidence="2" type="ORF">CLCR_09195</name>
</gene>
<dbReference type="VEuPathDB" id="FungiDB:G647_09608"/>
<comment type="similarity">
    <text evidence="1">Belongs to the AIM41 family.</text>
</comment>
<dbReference type="EMBL" id="LGRB01000009">
    <property type="protein sequence ID" value="OCT50966.1"/>
    <property type="molecule type" value="Genomic_DNA"/>
</dbReference>
<dbReference type="AlphaFoldDB" id="A0A1C1CR37"/>
<evidence type="ECO:0000313" key="2">
    <source>
        <dbReference type="EMBL" id="OCT50966.1"/>
    </source>
</evidence>
<dbReference type="Pfam" id="PF09424">
    <property type="entry name" value="YqeY"/>
    <property type="match status" value="1"/>
</dbReference>
<proteinExistence type="inferred from homology"/>
<dbReference type="SUPFAM" id="SSF89095">
    <property type="entry name" value="GatB/YqeY motif"/>
    <property type="match status" value="1"/>
</dbReference>
<dbReference type="Proteomes" id="UP000094526">
    <property type="component" value="Unassembled WGS sequence"/>
</dbReference>
<dbReference type="OrthoDB" id="538640at2759"/>
<dbReference type="GO" id="GO:0005739">
    <property type="term" value="C:mitochondrion"/>
    <property type="evidence" value="ECO:0007669"/>
    <property type="project" value="UniProtKB-SubCell"/>
</dbReference>
<dbReference type="GO" id="GO:0016884">
    <property type="term" value="F:carbon-nitrogen ligase activity, with glutamine as amido-N-donor"/>
    <property type="evidence" value="ECO:0007669"/>
    <property type="project" value="UniProtKB-UniRule"/>
</dbReference>
<dbReference type="InterPro" id="IPR003789">
    <property type="entry name" value="Asn/Gln_tRNA_amidoTrase-B-like"/>
</dbReference>
<evidence type="ECO:0000256" key="1">
    <source>
        <dbReference type="RuleBase" id="RU365099"/>
    </source>
</evidence>
<organism evidence="2 3">
    <name type="scientific">Cladophialophora carrionii</name>
    <dbReference type="NCBI Taxonomy" id="86049"/>
    <lineage>
        <taxon>Eukaryota</taxon>
        <taxon>Fungi</taxon>
        <taxon>Dikarya</taxon>
        <taxon>Ascomycota</taxon>
        <taxon>Pezizomycotina</taxon>
        <taxon>Eurotiomycetes</taxon>
        <taxon>Chaetothyriomycetidae</taxon>
        <taxon>Chaetothyriales</taxon>
        <taxon>Herpotrichiellaceae</taxon>
        <taxon>Cladophialophora</taxon>
    </lineage>
</organism>
<dbReference type="eggNOG" id="ENOG502SDB7">
    <property type="taxonomic scope" value="Eukaryota"/>
</dbReference>
<accession>A0A1C1CR37</accession>